<proteinExistence type="predicted"/>
<gene>
    <name evidence="3" type="ORF">MKW98_013708</name>
</gene>
<protein>
    <recommendedName>
        <fullName evidence="2">Factor of DNA methylation 1-5/IDN2 domain-containing protein</fullName>
    </recommendedName>
</protein>
<keyword evidence="1" id="KW-0175">Coiled coil</keyword>
<dbReference type="Proteomes" id="UP001202328">
    <property type="component" value="Unassembled WGS sequence"/>
</dbReference>
<reference evidence="3" key="1">
    <citation type="submission" date="2022-04" db="EMBL/GenBank/DDBJ databases">
        <title>A functionally conserved STORR gene fusion in Papaver species that diverged 16.8 million years ago.</title>
        <authorList>
            <person name="Catania T."/>
        </authorList>
    </citation>
    <scope>NUCLEOTIDE SEQUENCE</scope>
    <source>
        <strain evidence="3">S-188037</strain>
    </source>
</reference>
<organism evidence="3 4">
    <name type="scientific">Papaver atlanticum</name>
    <dbReference type="NCBI Taxonomy" id="357466"/>
    <lineage>
        <taxon>Eukaryota</taxon>
        <taxon>Viridiplantae</taxon>
        <taxon>Streptophyta</taxon>
        <taxon>Embryophyta</taxon>
        <taxon>Tracheophyta</taxon>
        <taxon>Spermatophyta</taxon>
        <taxon>Magnoliopsida</taxon>
        <taxon>Ranunculales</taxon>
        <taxon>Papaveraceae</taxon>
        <taxon>Papaveroideae</taxon>
        <taxon>Papaver</taxon>
    </lineage>
</organism>
<keyword evidence="4" id="KW-1185">Reference proteome</keyword>
<dbReference type="GO" id="GO:0080188">
    <property type="term" value="P:gene silencing by siRNA-directed DNA methylation"/>
    <property type="evidence" value="ECO:0007669"/>
    <property type="project" value="InterPro"/>
</dbReference>
<dbReference type="Pfam" id="PF03469">
    <property type="entry name" value="XH"/>
    <property type="match status" value="1"/>
</dbReference>
<dbReference type="InterPro" id="IPR005379">
    <property type="entry name" value="FDM1-5/IDN2_XH"/>
</dbReference>
<feature type="domain" description="Factor of DNA methylation 1-5/IDN2" evidence="2">
    <location>
        <begin position="134"/>
        <end position="264"/>
    </location>
</feature>
<dbReference type="EMBL" id="JAJJMB010011474">
    <property type="protein sequence ID" value="KAI3902034.1"/>
    <property type="molecule type" value="Genomic_DNA"/>
</dbReference>
<evidence type="ECO:0000313" key="4">
    <source>
        <dbReference type="Proteomes" id="UP001202328"/>
    </source>
</evidence>
<sequence>MRRMQRIMYENQILTRELDTLRKEIEKPEAQSDLNSKQLMVLSEEKDYELDSVRTLIRGMSIGDNVQLQTEVNQLHKELDEKDYELDSVRTLNQTLIDKEHQSNRDLQEARKVLIEALDDSGNKRHNRANIGIKRMGELNAKPFRDACNQKFSPSEQETKFAELCSLWQKQIQNSEWYPFENIAINNNLHEVINEDDEKLKELKDEWGQEVYDAVTSALLEINKYNGSGRYPVPELWNFREERQASLKEVMQYVVQKWNALKNKRRR</sequence>
<accession>A0AAD4XDS7</accession>
<evidence type="ECO:0000313" key="3">
    <source>
        <dbReference type="EMBL" id="KAI3902034.1"/>
    </source>
</evidence>
<dbReference type="PANTHER" id="PTHR21596:SF82">
    <property type="entry name" value="FACTOR OF DNA METHYLATION 5-LIKE"/>
    <property type="match status" value="1"/>
</dbReference>
<name>A0AAD4XDS7_9MAGN</name>
<evidence type="ECO:0000256" key="1">
    <source>
        <dbReference type="SAM" id="Coils"/>
    </source>
</evidence>
<feature type="coiled-coil region" evidence="1">
    <location>
        <begin position="4"/>
        <end position="31"/>
    </location>
</feature>
<dbReference type="InterPro" id="IPR045177">
    <property type="entry name" value="FDM1-5/IDN2"/>
</dbReference>
<dbReference type="PANTHER" id="PTHR21596">
    <property type="entry name" value="RIBONUCLEASE P SUBUNIT P38"/>
    <property type="match status" value="1"/>
</dbReference>
<evidence type="ECO:0000259" key="2">
    <source>
        <dbReference type="Pfam" id="PF03469"/>
    </source>
</evidence>
<dbReference type="AlphaFoldDB" id="A0AAD4XDS7"/>
<comment type="caution">
    <text evidence="3">The sequence shown here is derived from an EMBL/GenBank/DDBJ whole genome shotgun (WGS) entry which is preliminary data.</text>
</comment>